<accession>A0A329RBQ3</accession>
<keyword evidence="2" id="KW-1185">Reference proteome</keyword>
<comment type="caution">
    <text evidence="1">The sequence shown here is derived from an EMBL/GenBank/DDBJ whole genome shotgun (WGS) entry which is preliminary data.</text>
</comment>
<organism evidence="1 2">
    <name type="scientific">Phytophthora cactorum</name>
    <dbReference type="NCBI Taxonomy" id="29920"/>
    <lineage>
        <taxon>Eukaryota</taxon>
        <taxon>Sar</taxon>
        <taxon>Stramenopiles</taxon>
        <taxon>Oomycota</taxon>
        <taxon>Peronosporomycetes</taxon>
        <taxon>Peronosporales</taxon>
        <taxon>Peronosporaceae</taxon>
        <taxon>Phytophthora</taxon>
    </lineage>
</organism>
<dbReference type="VEuPathDB" id="FungiDB:PC110_g22869"/>
<proteinExistence type="predicted"/>
<sequence length="190" mass="21893">MSAKKIADLLPRRPSASTILRVLRKNRYAKYSKRKPTSALKPHHKVARLKFANKLVDSSKYWKSVVFTDEKNFNLDDPDEFRCYWHDTRVAPKLMSKRVNGGGSVMIWADASMYGKTDVVFLNGRQNSTKYTETLRGNLLPYLEKLRLKMGNIEPVFQHDNASIHASRFTKGFLNDNNVTIMEWPAKSPD</sequence>
<dbReference type="OrthoDB" id="127654at2759"/>
<dbReference type="PANTHER" id="PTHR23022">
    <property type="entry name" value="TRANSPOSABLE ELEMENT-RELATED"/>
    <property type="match status" value="1"/>
</dbReference>
<dbReference type="Proteomes" id="UP000251314">
    <property type="component" value="Unassembled WGS sequence"/>
</dbReference>
<dbReference type="EMBL" id="MJFZ01002510">
    <property type="protein sequence ID" value="RAW20688.1"/>
    <property type="molecule type" value="Genomic_DNA"/>
</dbReference>
<reference evidence="1 2" key="1">
    <citation type="submission" date="2018-01" db="EMBL/GenBank/DDBJ databases">
        <title>Draft genome of the strawberry crown rot pathogen Phytophthora cactorum.</title>
        <authorList>
            <person name="Armitage A.D."/>
            <person name="Lysoe E."/>
            <person name="Nellist C.F."/>
            <person name="Harrison R.J."/>
            <person name="Brurberg M.B."/>
        </authorList>
    </citation>
    <scope>NUCLEOTIDE SEQUENCE [LARGE SCALE GENOMIC DNA]</scope>
    <source>
        <strain evidence="1 2">10300</strain>
    </source>
</reference>
<dbReference type="Gene3D" id="3.30.420.10">
    <property type="entry name" value="Ribonuclease H-like superfamily/Ribonuclease H"/>
    <property type="match status" value="1"/>
</dbReference>
<dbReference type="GO" id="GO:0003676">
    <property type="term" value="F:nucleic acid binding"/>
    <property type="evidence" value="ECO:0007669"/>
    <property type="project" value="InterPro"/>
</dbReference>
<dbReference type="PANTHER" id="PTHR23022:SF129">
    <property type="entry name" value="TRANSPOSABLE ELEMENT TC3 TRANSPOSASE"/>
    <property type="match status" value="1"/>
</dbReference>
<feature type="non-terminal residue" evidence="1">
    <location>
        <position position="190"/>
    </location>
</feature>
<dbReference type="STRING" id="29920.A0A329RBQ3"/>
<evidence type="ECO:0000313" key="2">
    <source>
        <dbReference type="Proteomes" id="UP000251314"/>
    </source>
</evidence>
<evidence type="ECO:0000313" key="1">
    <source>
        <dbReference type="EMBL" id="RAW20688.1"/>
    </source>
</evidence>
<gene>
    <name evidence="1" type="ORF">PC110_g22869</name>
</gene>
<evidence type="ECO:0008006" key="3">
    <source>
        <dbReference type="Google" id="ProtNLM"/>
    </source>
</evidence>
<dbReference type="InterPro" id="IPR052338">
    <property type="entry name" value="Transposase_5"/>
</dbReference>
<dbReference type="AlphaFoldDB" id="A0A329RBQ3"/>
<dbReference type="InterPro" id="IPR036397">
    <property type="entry name" value="RNaseH_sf"/>
</dbReference>
<protein>
    <recommendedName>
        <fullName evidence="3">Transposase Tc1-like domain-containing protein</fullName>
    </recommendedName>
</protein>
<name>A0A329RBQ3_9STRA</name>